<dbReference type="AlphaFoldDB" id="A0A4S4DP91"/>
<feature type="compositionally biased region" description="Polar residues" evidence="1">
    <location>
        <begin position="156"/>
        <end position="175"/>
    </location>
</feature>
<organism evidence="2 3">
    <name type="scientific">Camellia sinensis var. sinensis</name>
    <name type="common">China tea</name>
    <dbReference type="NCBI Taxonomy" id="542762"/>
    <lineage>
        <taxon>Eukaryota</taxon>
        <taxon>Viridiplantae</taxon>
        <taxon>Streptophyta</taxon>
        <taxon>Embryophyta</taxon>
        <taxon>Tracheophyta</taxon>
        <taxon>Spermatophyta</taxon>
        <taxon>Magnoliopsida</taxon>
        <taxon>eudicotyledons</taxon>
        <taxon>Gunneridae</taxon>
        <taxon>Pentapetalae</taxon>
        <taxon>asterids</taxon>
        <taxon>Ericales</taxon>
        <taxon>Theaceae</taxon>
        <taxon>Camellia</taxon>
    </lineage>
</organism>
<dbReference type="PANTHER" id="PTHR33220">
    <property type="entry name" value="BNAA09G04420D PROTEIN"/>
    <property type="match status" value="1"/>
</dbReference>
<gene>
    <name evidence="2" type="ORF">TEA_029613</name>
</gene>
<dbReference type="EMBL" id="SDRB02010710">
    <property type="protein sequence ID" value="THG04785.1"/>
    <property type="molecule type" value="Genomic_DNA"/>
</dbReference>
<evidence type="ECO:0000313" key="2">
    <source>
        <dbReference type="EMBL" id="THG04785.1"/>
    </source>
</evidence>
<name>A0A4S4DP91_CAMSN</name>
<dbReference type="PANTHER" id="PTHR33220:SF5">
    <property type="entry name" value="RRNA INTRON-ENCODED HOMING ENDONUCLEASE"/>
    <property type="match status" value="1"/>
</dbReference>
<feature type="region of interest" description="Disordered" evidence="1">
    <location>
        <begin position="152"/>
        <end position="204"/>
    </location>
</feature>
<dbReference type="Proteomes" id="UP000306102">
    <property type="component" value="Unassembled WGS sequence"/>
</dbReference>
<evidence type="ECO:0000313" key="3">
    <source>
        <dbReference type="Proteomes" id="UP000306102"/>
    </source>
</evidence>
<proteinExistence type="predicted"/>
<comment type="caution">
    <text evidence="2">The sequence shown here is derived from an EMBL/GenBank/DDBJ whole genome shotgun (WGS) entry which is preliminary data.</text>
</comment>
<evidence type="ECO:0000256" key="1">
    <source>
        <dbReference type="SAM" id="MobiDB-lite"/>
    </source>
</evidence>
<reference evidence="2 3" key="1">
    <citation type="journal article" date="2018" name="Proc. Natl. Acad. Sci. U.S.A.">
        <title>Draft genome sequence of Camellia sinensis var. sinensis provides insights into the evolution of the tea genome and tea quality.</title>
        <authorList>
            <person name="Wei C."/>
            <person name="Yang H."/>
            <person name="Wang S."/>
            <person name="Zhao J."/>
            <person name="Liu C."/>
            <person name="Gao L."/>
            <person name="Xia E."/>
            <person name="Lu Y."/>
            <person name="Tai Y."/>
            <person name="She G."/>
            <person name="Sun J."/>
            <person name="Cao H."/>
            <person name="Tong W."/>
            <person name="Gao Q."/>
            <person name="Li Y."/>
            <person name="Deng W."/>
            <person name="Jiang X."/>
            <person name="Wang W."/>
            <person name="Chen Q."/>
            <person name="Zhang S."/>
            <person name="Li H."/>
            <person name="Wu J."/>
            <person name="Wang P."/>
            <person name="Li P."/>
            <person name="Shi C."/>
            <person name="Zheng F."/>
            <person name="Jian J."/>
            <person name="Huang B."/>
            <person name="Shan D."/>
            <person name="Shi M."/>
            <person name="Fang C."/>
            <person name="Yue Y."/>
            <person name="Li F."/>
            <person name="Li D."/>
            <person name="Wei S."/>
            <person name="Han B."/>
            <person name="Jiang C."/>
            <person name="Yin Y."/>
            <person name="Xia T."/>
            <person name="Zhang Z."/>
            <person name="Bennetzen J.L."/>
            <person name="Zhao S."/>
            <person name="Wan X."/>
        </authorList>
    </citation>
    <scope>NUCLEOTIDE SEQUENCE [LARGE SCALE GENOMIC DNA]</scope>
    <source>
        <strain evidence="3">cv. Shuchazao</strain>
        <tissue evidence="2">Leaf</tissue>
    </source>
</reference>
<keyword evidence="3" id="KW-1185">Reference proteome</keyword>
<accession>A0A4S4DP91</accession>
<sequence length="204" mass="22984">MKNVAKCDTWRELRNTVNHRVFERKLRPKPEETLVEARNDTDMQIVRLTWAEEGKGSMGTALAHGLVDPKSRGKPDRECVQRELRKGIGLKFLNRDVAADGNVRESRDVSGGLGKSYHFCLTACPPWKRLSRRQGKSAKWIRNFGKRIGSEGWARGSQSRTRQLSADYSSCSRGESGSPRAGRWMDRERLLAGPSPGSEQSTQN</sequence>
<protein>
    <submittedName>
        <fullName evidence="2">Uncharacterized protein</fullName>
    </submittedName>
</protein>